<dbReference type="GO" id="GO:0005634">
    <property type="term" value="C:nucleus"/>
    <property type="evidence" value="ECO:0007669"/>
    <property type="project" value="InterPro"/>
</dbReference>
<name>A0A165GA22_9BASI</name>
<organism evidence="2 3">
    <name type="scientific">Calocera cornea HHB12733</name>
    <dbReference type="NCBI Taxonomy" id="1353952"/>
    <lineage>
        <taxon>Eukaryota</taxon>
        <taxon>Fungi</taxon>
        <taxon>Dikarya</taxon>
        <taxon>Basidiomycota</taxon>
        <taxon>Agaricomycotina</taxon>
        <taxon>Dacrymycetes</taxon>
        <taxon>Dacrymycetales</taxon>
        <taxon>Dacrymycetaceae</taxon>
        <taxon>Calocera</taxon>
    </lineage>
</organism>
<sequence>MAELRVGTCAQILQGTNTNLNVIVQVIDKTRISIDGVPLESEEFRLTLSDSQYSLRVMLDSRINHVLSDLVDNGYLRIRAVVRREIYGMRVVVVTGAHVVPVEGEQAIVGDPQELDIDIGATVVARWITNRTTDYWRRTWWHED</sequence>
<dbReference type="GO" id="GO:0006260">
    <property type="term" value="P:DNA replication"/>
    <property type="evidence" value="ECO:0007669"/>
    <property type="project" value="InterPro"/>
</dbReference>
<dbReference type="EMBL" id="KV423958">
    <property type="protein sequence ID" value="KZT57799.1"/>
    <property type="molecule type" value="Genomic_DNA"/>
</dbReference>
<dbReference type="InterPro" id="IPR007199">
    <property type="entry name" value="Rep_factor-A_N"/>
</dbReference>
<dbReference type="Proteomes" id="UP000076842">
    <property type="component" value="Unassembled WGS sequence"/>
</dbReference>
<proteinExistence type="predicted"/>
<evidence type="ECO:0000259" key="1">
    <source>
        <dbReference type="Pfam" id="PF04057"/>
    </source>
</evidence>
<dbReference type="InParanoid" id="A0A165GA22"/>
<dbReference type="InterPro" id="IPR012340">
    <property type="entry name" value="NA-bd_OB-fold"/>
</dbReference>
<evidence type="ECO:0000313" key="3">
    <source>
        <dbReference type="Proteomes" id="UP000076842"/>
    </source>
</evidence>
<dbReference type="Gene3D" id="2.40.50.140">
    <property type="entry name" value="Nucleic acid-binding proteins"/>
    <property type="match status" value="1"/>
</dbReference>
<keyword evidence="3" id="KW-1185">Reference proteome</keyword>
<feature type="domain" description="Replication factor-A protein 1 N-terminal" evidence="1">
    <location>
        <begin position="6"/>
        <end position="100"/>
    </location>
</feature>
<evidence type="ECO:0000313" key="2">
    <source>
        <dbReference type="EMBL" id="KZT57799.1"/>
    </source>
</evidence>
<dbReference type="Pfam" id="PF04057">
    <property type="entry name" value="Rep-A_N"/>
    <property type="match status" value="1"/>
</dbReference>
<protein>
    <recommendedName>
        <fullName evidence="1">Replication factor-A protein 1 N-terminal domain-containing protein</fullName>
    </recommendedName>
</protein>
<reference evidence="2 3" key="1">
    <citation type="journal article" date="2016" name="Mol. Biol. Evol.">
        <title>Comparative Genomics of Early-Diverging Mushroom-Forming Fungi Provides Insights into the Origins of Lignocellulose Decay Capabilities.</title>
        <authorList>
            <person name="Nagy L.G."/>
            <person name="Riley R."/>
            <person name="Tritt A."/>
            <person name="Adam C."/>
            <person name="Daum C."/>
            <person name="Floudas D."/>
            <person name="Sun H."/>
            <person name="Yadav J.S."/>
            <person name="Pangilinan J."/>
            <person name="Larsson K.H."/>
            <person name="Matsuura K."/>
            <person name="Barry K."/>
            <person name="Labutti K."/>
            <person name="Kuo R."/>
            <person name="Ohm R.A."/>
            <person name="Bhattacharya S.S."/>
            <person name="Shirouzu T."/>
            <person name="Yoshinaga Y."/>
            <person name="Martin F.M."/>
            <person name="Grigoriev I.V."/>
            <person name="Hibbett D.S."/>
        </authorList>
    </citation>
    <scope>NUCLEOTIDE SEQUENCE [LARGE SCALE GENOMIC DNA]</scope>
    <source>
        <strain evidence="2 3">HHB12733</strain>
    </source>
</reference>
<gene>
    <name evidence="2" type="ORF">CALCODRAFT_482805</name>
</gene>
<dbReference type="GO" id="GO:0003677">
    <property type="term" value="F:DNA binding"/>
    <property type="evidence" value="ECO:0007669"/>
    <property type="project" value="InterPro"/>
</dbReference>
<accession>A0A165GA22</accession>
<dbReference type="AlphaFoldDB" id="A0A165GA22"/>
<dbReference type="SUPFAM" id="SSF50249">
    <property type="entry name" value="Nucleic acid-binding proteins"/>
    <property type="match status" value="1"/>
</dbReference>